<evidence type="ECO:0000256" key="4">
    <source>
        <dbReference type="ARBA" id="ARBA00022801"/>
    </source>
</evidence>
<dbReference type="EMBL" id="FLRB01000001">
    <property type="protein sequence ID" value="SBT19522.1"/>
    <property type="molecule type" value="Genomic_DNA"/>
</dbReference>
<dbReference type="Gene3D" id="3.10.310.30">
    <property type="match status" value="1"/>
</dbReference>
<dbReference type="PANTHER" id="PTHR30255:SF2">
    <property type="entry name" value="SINGLE-STRANDED-DNA-SPECIFIC EXONUCLEASE RECJ"/>
    <property type="match status" value="1"/>
</dbReference>
<name>A0A1C3JPZ1_9GAMM</name>
<protein>
    <recommendedName>
        <fullName evidence="2">Single-stranded-DNA-specific exonuclease RecJ</fullName>
    </recommendedName>
</protein>
<evidence type="ECO:0000259" key="8">
    <source>
        <dbReference type="Pfam" id="PF02272"/>
    </source>
</evidence>
<accession>A0A1C3JPZ1</accession>
<dbReference type="InterPro" id="IPR051673">
    <property type="entry name" value="SSDNA_exonuclease_RecJ"/>
</dbReference>
<dbReference type="GO" id="GO:0006281">
    <property type="term" value="P:DNA repair"/>
    <property type="evidence" value="ECO:0007669"/>
    <property type="project" value="InterPro"/>
</dbReference>
<evidence type="ECO:0000256" key="3">
    <source>
        <dbReference type="ARBA" id="ARBA00022722"/>
    </source>
</evidence>
<dbReference type="GO" id="GO:0006310">
    <property type="term" value="P:DNA recombination"/>
    <property type="evidence" value="ECO:0007669"/>
    <property type="project" value="InterPro"/>
</dbReference>
<evidence type="ECO:0000259" key="7">
    <source>
        <dbReference type="Pfam" id="PF01368"/>
    </source>
</evidence>
<feature type="domain" description="DHHA1" evidence="8">
    <location>
        <begin position="392"/>
        <end position="486"/>
    </location>
</feature>
<evidence type="ECO:0000256" key="2">
    <source>
        <dbReference type="ARBA" id="ARBA00019841"/>
    </source>
</evidence>
<dbReference type="Proteomes" id="UP000092871">
    <property type="component" value="Unassembled WGS sequence"/>
</dbReference>
<keyword evidence="4 10" id="KW-0378">Hydrolase</keyword>
<feature type="domain" description="RecJ OB" evidence="9">
    <location>
        <begin position="499"/>
        <end position="603"/>
    </location>
</feature>
<evidence type="ECO:0000256" key="6">
    <source>
        <dbReference type="SAM" id="Coils"/>
    </source>
</evidence>
<dbReference type="InterPro" id="IPR041122">
    <property type="entry name" value="RecJ_OB"/>
</dbReference>
<evidence type="ECO:0000313" key="13">
    <source>
        <dbReference type="Proteomes" id="UP000092871"/>
    </source>
</evidence>
<evidence type="ECO:0000313" key="10">
    <source>
        <dbReference type="EMBL" id="SBT17187.1"/>
    </source>
</evidence>
<dbReference type="InterPro" id="IPR001667">
    <property type="entry name" value="DDH_dom"/>
</dbReference>
<dbReference type="GO" id="GO:0003676">
    <property type="term" value="F:nucleic acid binding"/>
    <property type="evidence" value="ECO:0007669"/>
    <property type="project" value="InterPro"/>
</dbReference>
<dbReference type="Gene3D" id="3.90.1640.30">
    <property type="match status" value="1"/>
</dbReference>
<dbReference type="InterPro" id="IPR003156">
    <property type="entry name" value="DHHA1_dom"/>
</dbReference>
<dbReference type="InterPro" id="IPR038763">
    <property type="entry name" value="DHH_sf"/>
</dbReference>
<dbReference type="InterPro" id="IPR004610">
    <property type="entry name" value="RecJ"/>
</dbReference>
<feature type="domain" description="DDH" evidence="7">
    <location>
        <begin position="105"/>
        <end position="265"/>
    </location>
</feature>
<evidence type="ECO:0000256" key="1">
    <source>
        <dbReference type="ARBA" id="ARBA00005915"/>
    </source>
</evidence>
<comment type="similarity">
    <text evidence="1">Belongs to the RecJ family.</text>
</comment>
<dbReference type="Pfam" id="PF02272">
    <property type="entry name" value="DHHA1"/>
    <property type="match status" value="1"/>
</dbReference>
<keyword evidence="12" id="KW-1185">Reference proteome</keyword>
<reference evidence="10 13" key="2">
    <citation type="submission" date="2016-06" db="EMBL/GenBank/DDBJ databases">
        <authorList>
            <person name="Kjaerup R.B."/>
            <person name="Dalgaard T.S."/>
            <person name="Juul-Madsen H.R."/>
        </authorList>
    </citation>
    <scope>NUCLEOTIDE SEQUENCE [LARGE SCALE GENOMIC DNA]</scope>
    <source>
        <strain evidence="10 13">CECT 5115</strain>
    </source>
</reference>
<dbReference type="AlphaFoldDB" id="A0A1C3JPZ1"/>
<dbReference type="GO" id="GO:0008409">
    <property type="term" value="F:5'-3' exonuclease activity"/>
    <property type="evidence" value="ECO:0007669"/>
    <property type="project" value="InterPro"/>
</dbReference>
<keyword evidence="5 10" id="KW-0269">Exonuclease</keyword>
<dbReference type="PANTHER" id="PTHR30255">
    <property type="entry name" value="SINGLE-STRANDED-DNA-SPECIFIC EXONUCLEASE RECJ"/>
    <property type="match status" value="1"/>
</dbReference>
<dbReference type="EMBL" id="FLRA01000008">
    <property type="protein sequence ID" value="SBT17187.1"/>
    <property type="molecule type" value="Genomic_DNA"/>
</dbReference>
<proteinExistence type="inferred from homology"/>
<dbReference type="Proteomes" id="UP000092840">
    <property type="component" value="Unassembled WGS sequence"/>
</dbReference>
<dbReference type="SUPFAM" id="SSF64182">
    <property type="entry name" value="DHH phosphoesterases"/>
    <property type="match status" value="1"/>
</dbReference>
<gene>
    <name evidence="10" type="primary">recJ</name>
    <name evidence="10" type="ORF">MGA5115_01289</name>
    <name evidence="11" type="ORF">MGA5116_00088</name>
</gene>
<reference evidence="11 12" key="1">
    <citation type="submission" date="2016-06" db="EMBL/GenBank/DDBJ databases">
        <authorList>
            <person name="Rodrigo-Torres L."/>
            <person name="Arahal D.R."/>
        </authorList>
    </citation>
    <scope>NUCLEOTIDE SEQUENCE [LARGE SCALE GENOMIC DNA]</scope>
    <source>
        <strain evidence="11 12">CECT 5116</strain>
    </source>
</reference>
<evidence type="ECO:0000313" key="11">
    <source>
        <dbReference type="EMBL" id="SBT19522.1"/>
    </source>
</evidence>
<dbReference type="NCBIfam" id="TIGR00644">
    <property type="entry name" value="recJ"/>
    <property type="match status" value="1"/>
</dbReference>
<sequence>MLAVVIRGAAKFKRKYVTVAASPYFKPTYYKDSYMRIIQRTLPDDLVNDFPAHFPATLSRIYRSRGVTGLKELEYKLASLEHPKQFFDIDNAAGILADAVELGQRIVIVGDFDADGATSTTLGILALTAMGAIEPQYIVPNRFEYGYGLTPEIVLLVQELEADVLVTVDNGIASLEGVAAAKAAGMKVIVTDHHLPGDTLPNADAIVNPNHPDCGFPSKALAGVGVIFYVMSALRAQLTQRQWFEKAHIPRPNMSDYLDIVALGTVADVVPLDANNRILVQQGLARIQSGKARPGILALLEIGGRDASRIKATDLGFVVGPRLNAAGRLDDMSIGIECLLAEQTMLARSYAEQLDMLNRERKAIESDMKQQAERSLQDLETGSELPYGMCFYKEDWHQGVIGILASRMKEKCHRPVIAFAQADEETLKGSARSIPGVHIRDALDLLAKRHPALLSKFGGHAMAAGMSIKTEDYPAFAKAFDDIIEEWVTPEQLEATLYTDGALAAQDFSLEFAEQLRVAGPWGQAFPEPCFDGEFELLQQRIVGEKHLKLTLRDPQTSMLIDGIHFFADLTVWPNTAQRARLVYKLDINEFRGQRNLQLMVDHIEPLS</sequence>
<dbReference type="Pfam" id="PF01368">
    <property type="entry name" value="DHH"/>
    <property type="match status" value="1"/>
</dbReference>
<evidence type="ECO:0000256" key="5">
    <source>
        <dbReference type="ARBA" id="ARBA00022839"/>
    </source>
</evidence>
<dbReference type="Pfam" id="PF17768">
    <property type="entry name" value="RecJ_OB"/>
    <property type="match status" value="1"/>
</dbReference>
<dbReference type="FunFam" id="3.90.1640.30:FF:000001">
    <property type="entry name" value="Single-stranded-DNA-specific exonuclease RecJ"/>
    <property type="match status" value="1"/>
</dbReference>
<feature type="coiled-coil region" evidence="6">
    <location>
        <begin position="340"/>
        <end position="374"/>
    </location>
</feature>
<evidence type="ECO:0000313" key="12">
    <source>
        <dbReference type="Proteomes" id="UP000092840"/>
    </source>
</evidence>
<keyword evidence="3" id="KW-0540">Nuclease</keyword>
<evidence type="ECO:0000259" key="9">
    <source>
        <dbReference type="Pfam" id="PF17768"/>
    </source>
</evidence>
<keyword evidence="6" id="KW-0175">Coiled coil</keyword>
<organism evidence="10 13">
    <name type="scientific">Marinomonas gallaica</name>
    <dbReference type="NCBI Taxonomy" id="1806667"/>
    <lineage>
        <taxon>Bacteria</taxon>
        <taxon>Pseudomonadati</taxon>
        <taxon>Pseudomonadota</taxon>
        <taxon>Gammaproteobacteria</taxon>
        <taxon>Oceanospirillales</taxon>
        <taxon>Oceanospirillaceae</taxon>
        <taxon>Marinomonas</taxon>
    </lineage>
</organism>